<evidence type="ECO:0000313" key="2">
    <source>
        <dbReference type="Proteomes" id="UP000002366"/>
    </source>
</evidence>
<gene>
    <name evidence="1" type="ordered locus">Amico_1317</name>
</gene>
<dbReference type="Pfam" id="PF13714">
    <property type="entry name" value="PEP_mutase"/>
    <property type="match status" value="1"/>
</dbReference>
<sequence>MKKSTLLRKRLKESRAILAPGVYDSLSARICEMVGFEALQHSGYGTAAATLGQPDIGLLTLSEMTSQVRAIARAVNIPVVGDSDNGFGNAINAYRTVQEYIAAGAAGLFMEDQVAPKRCGHMEGKQVISYEEMEGKLRAAMDAKKDLDPDFVIIYRTDAIAVNGYQDALTRAKRAADFGVDMVFVEALETRDQIEKTAVELRGIPLMLNLIEGGKTPLIPIEEAEEMGYKWVVPALSTLYSAAKGMFDVMSEIKEKGVSDRYLDKLISFREFAEVVNLEYIRKMEEEYLPKSVIEEKYHGKEKIVG</sequence>
<evidence type="ECO:0000313" key="1">
    <source>
        <dbReference type="EMBL" id="ADE57435.1"/>
    </source>
</evidence>
<dbReference type="AlphaFoldDB" id="D5EFV3"/>
<dbReference type="PANTHER" id="PTHR42905:SF5">
    <property type="entry name" value="CARBOXYVINYL-CARBOXYPHOSPHONATE PHOSPHORYLMUTASE, CHLOROPLASTIC"/>
    <property type="match status" value="1"/>
</dbReference>
<dbReference type="InterPro" id="IPR040442">
    <property type="entry name" value="Pyrv_kinase-like_dom_sf"/>
</dbReference>
<dbReference type="KEGG" id="aco:Amico_1317"/>
<dbReference type="HOGENOM" id="CLU_027389_3_2_0"/>
<dbReference type="STRING" id="572547.Amico_1317"/>
<dbReference type="Gene3D" id="3.20.20.60">
    <property type="entry name" value="Phosphoenolpyruvate-binding domains"/>
    <property type="match status" value="1"/>
</dbReference>
<dbReference type="PANTHER" id="PTHR42905">
    <property type="entry name" value="PHOSPHOENOLPYRUVATE CARBOXYLASE"/>
    <property type="match status" value="1"/>
</dbReference>
<dbReference type="RefSeq" id="WP_013048698.1">
    <property type="nucleotide sequence ID" value="NC_014011.1"/>
</dbReference>
<accession>D5EFV3</accession>
<organism evidence="1 2">
    <name type="scientific">Aminobacterium colombiense (strain DSM 12261 / ALA-1)</name>
    <dbReference type="NCBI Taxonomy" id="572547"/>
    <lineage>
        <taxon>Bacteria</taxon>
        <taxon>Thermotogati</taxon>
        <taxon>Synergistota</taxon>
        <taxon>Synergistia</taxon>
        <taxon>Synergistales</taxon>
        <taxon>Aminobacteriaceae</taxon>
        <taxon>Aminobacterium</taxon>
    </lineage>
</organism>
<dbReference type="SUPFAM" id="SSF51621">
    <property type="entry name" value="Phosphoenolpyruvate/pyruvate domain"/>
    <property type="match status" value="1"/>
</dbReference>
<dbReference type="EMBL" id="CP001997">
    <property type="protein sequence ID" value="ADE57435.1"/>
    <property type="molecule type" value="Genomic_DNA"/>
</dbReference>
<name>D5EFV3_AMICL</name>
<dbReference type="GO" id="GO:0016833">
    <property type="term" value="F:oxo-acid-lyase activity"/>
    <property type="evidence" value="ECO:0007669"/>
    <property type="project" value="UniProtKB-ARBA"/>
</dbReference>
<proteinExistence type="predicted"/>
<keyword evidence="2" id="KW-1185">Reference proteome</keyword>
<dbReference type="InterPro" id="IPR039556">
    <property type="entry name" value="ICL/PEPM"/>
</dbReference>
<reference evidence="1 2" key="1">
    <citation type="journal article" date="2010" name="Stand. Genomic Sci.">
        <title>Complete genome sequence of Aminobacterium colombiense type strain (ALA-1).</title>
        <authorList>
            <person name="Chertkov O."/>
            <person name="Sikorski J."/>
            <person name="Brambilla E."/>
            <person name="Lapidus A."/>
            <person name="Copeland A."/>
            <person name="Glavina Del Rio T."/>
            <person name="Nolan M."/>
            <person name="Lucas S."/>
            <person name="Tice H."/>
            <person name="Cheng J.F."/>
            <person name="Han C."/>
            <person name="Detter J.C."/>
            <person name="Bruce D."/>
            <person name="Tapia R."/>
            <person name="Goodwin L."/>
            <person name="Pitluck S."/>
            <person name="Liolios K."/>
            <person name="Ivanova N."/>
            <person name="Mavromatis K."/>
            <person name="Ovchinnikova G."/>
            <person name="Pati A."/>
            <person name="Chen A."/>
            <person name="Palaniappan K."/>
            <person name="Land M."/>
            <person name="Hauser L."/>
            <person name="Chang Y.J."/>
            <person name="Jeffries C.D."/>
            <person name="Spring S."/>
            <person name="Rohde M."/>
            <person name="Goker M."/>
            <person name="Bristow J."/>
            <person name="Eisen J.A."/>
            <person name="Markowitz V."/>
            <person name="Hugenholtz P."/>
            <person name="Kyrpides N.C."/>
            <person name="Klenk H.P."/>
        </authorList>
    </citation>
    <scope>NUCLEOTIDE SEQUENCE [LARGE SCALE GENOMIC DNA]</scope>
    <source>
        <strain evidence="2">DSM 12261 / ALA-1</strain>
    </source>
</reference>
<dbReference type="OrthoDB" id="8629576at2"/>
<dbReference type="PROSITE" id="PS00161">
    <property type="entry name" value="ISOCITRATE_LYASE"/>
    <property type="match status" value="1"/>
</dbReference>
<dbReference type="CDD" id="cd00377">
    <property type="entry name" value="ICL_PEPM"/>
    <property type="match status" value="1"/>
</dbReference>
<dbReference type="eggNOG" id="COG2513">
    <property type="taxonomic scope" value="Bacteria"/>
</dbReference>
<dbReference type="Proteomes" id="UP000002366">
    <property type="component" value="Chromosome"/>
</dbReference>
<dbReference type="InterPro" id="IPR015813">
    <property type="entry name" value="Pyrv/PenolPyrv_kinase-like_dom"/>
</dbReference>
<dbReference type="InterPro" id="IPR018523">
    <property type="entry name" value="Isocitrate_lyase_ph_CS"/>
</dbReference>
<protein>
    <submittedName>
        <fullName evidence="1">Mutase family protein</fullName>
    </submittedName>
</protein>